<proteinExistence type="predicted"/>
<sequence>MGMLCFNIQARKRSHFQLPRLFKMDSHKLPLVCLLFPQWNSLLLGMNDSQLIQVTNLWSLTAEKLLIWQST</sequence>
<evidence type="ECO:0000313" key="1">
    <source>
        <dbReference type="EMBL" id="JAD84733.1"/>
    </source>
</evidence>
<accession>A0A0A9DDG7</accession>
<reference evidence="1" key="2">
    <citation type="journal article" date="2015" name="Data Brief">
        <title>Shoot transcriptome of the giant reed, Arundo donax.</title>
        <authorList>
            <person name="Barrero R.A."/>
            <person name="Guerrero F.D."/>
            <person name="Moolhuijzen P."/>
            <person name="Goolsby J.A."/>
            <person name="Tidwell J."/>
            <person name="Bellgard S.E."/>
            <person name="Bellgard M.I."/>
        </authorList>
    </citation>
    <scope>NUCLEOTIDE SEQUENCE</scope>
    <source>
        <tissue evidence="1">Shoot tissue taken approximately 20 cm above the soil surface</tissue>
    </source>
</reference>
<name>A0A0A9DDG7_ARUDO</name>
<protein>
    <submittedName>
        <fullName evidence="1">Uncharacterized protein</fullName>
    </submittedName>
</protein>
<dbReference type="AlphaFoldDB" id="A0A0A9DDG7"/>
<reference evidence="1" key="1">
    <citation type="submission" date="2014-09" db="EMBL/GenBank/DDBJ databases">
        <authorList>
            <person name="Magalhaes I.L.F."/>
            <person name="Oliveira U."/>
            <person name="Santos F.R."/>
            <person name="Vidigal T.H.D.A."/>
            <person name="Brescovit A.D."/>
            <person name="Santos A.J."/>
        </authorList>
    </citation>
    <scope>NUCLEOTIDE SEQUENCE</scope>
    <source>
        <tissue evidence="1">Shoot tissue taken approximately 20 cm above the soil surface</tissue>
    </source>
</reference>
<dbReference type="EMBL" id="GBRH01213162">
    <property type="protein sequence ID" value="JAD84733.1"/>
    <property type="molecule type" value="Transcribed_RNA"/>
</dbReference>
<organism evidence="1">
    <name type="scientific">Arundo donax</name>
    <name type="common">Giant reed</name>
    <name type="synonym">Donax arundinaceus</name>
    <dbReference type="NCBI Taxonomy" id="35708"/>
    <lineage>
        <taxon>Eukaryota</taxon>
        <taxon>Viridiplantae</taxon>
        <taxon>Streptophyta</taxon>
        <taxon>Embryophyta</taxon>
        <taxon>Tracheophyta</taxon>
        <taxon>Spermatophyta</taxon>
        <taxon>Magnoliopsida</taxon>
        <taxon>Liliopsida</taxon>
        <taxon>Poales</taxon>
        <taxon>Poaceae</taxon>
        <taxon>PACMAD clade</taxon>
        <taxon>Arundinoideae</taxon>
        <taxon>Arundineae</taxon>
        <taxon>Arundo</taxon>
    </lineage>
</organism>